<dbReference type="InterPro" id="IPR036922">
    <property type="entry name" value="Rieske_2Fe-2S_sf"/>
</dbReference>
<accession>A0A372EE72</accession>
<reference evidence="6 7" key="1">
    <citation type="submission" date="2018-08" db="EMBL/GenBank/DDBJ databases">
        <title>Hydrogenophaga sp. LA-38 isolated from sludge.</title>
        <authorList>
            <person name="Im W.-T."/>
        </authorList>
    </citation>
    <scope>NUCLEOTIDE SEQUENCE [LARGE SCALE GENOMIC DNA]</scope>
    <source>
        <strain evidence="6 7">LA-38</strain>
    </source>
</reference>
<gene>
    <name evidence="6" type="ORF">DY262_20525</name>
</gene>
<proteinExistence type="predicted"/>
<feature type="domain" description="Rieske" evidence="5">
    <location>
        <begin position="10"/>
        <end position="105"/>
    </location>
</feature>
<dbReference type="SUPFAM" id="SSF50022">
    <property type="entry name" value="ISP domain"/>
    <property type="match status" value="1"/>
</dbReference>
<dbReference type="EMBL" id="QVLS01000017">
    <property type="protein sequence ID" value="RFP76163.1"/>
    <property type="molecule type" value="Genomic_DNA"/>
</dbReference>
<evidence type="ECO:0000256" key="2">
    <source>
        <dbReference type="ARBA" id="ARBA00022723"/>
    </source>
</evidence>
<evidence type="ECO:0000256" key="4">
    <source>
        <dbReference type="ARBA" id="ARBA00023014"/>
    </source>
</evidence>
<keyword evidence="1" id="KW-0001">2Fe-2S</keyword>
<evidence type="ECO:0000313" key="7">
    <source>
        <dbReference type="Proteomes" id="UP000261931"/>
    </source>
</evidence>
<dbReference type="Pfam" id="PF00355">
    <property type="entry name" value="Rieske"/>
    <property type="match status" value="1"/>
</dbReference>
<dbReference type="Proteomes" id="UP000261931">
    <property type="component" value="Unassembled WGS sequence"/>
</dbReference>
<evidence type="ECO:0000313" key="6">
    <source>
        <dbReference type="EMBL" id="RFP76163.1"/>
    </source>
</evidence>
<dbReference type="GO" id="GO:0046872">
    <property type="term" value="F:metal ion binding"/>
    <property type="evidence" value="ECO:0007669"/>
    <property type="project" value="UniProtKB-KW"/>
</dbReference>
<keyword evidence="4" id="KW-0411">Iron-sulfur</keyword>
<dbReference type="AlphaFoldDB" id="A0A372EE72"/>
<comment type="caution">
    <text evidence="6">The sequence shown here is derived from an EMBL/GenBank/DDBJ whole genome shotgun (WGS) entry which is preliminary data.</text>
</comment>
<evidence type="ECO:0000259" key="5">
    <source>
        <dbReference type="PROSITE" id="PS51296"/>
    </source>
</evidence>
<evidence type="ECO:0000256" key="1">
    <source>
        <dbReference type="ARBA" id="ARBA00022714"/>
    </source>
</evidence>
<name>A0A372EE72_9BURK</name>
<keyword evidence="2" id="KW-0479">Metal-binding</keyword>
<protein>
    <submittedName>
        <fullName evidence="6">2Fe-2S ferredoxin</fullName>
    </submittedName>
</protein>
<dbReference type="PROSITE" id="PS51296">
    <property type="entry name" value="RIESKE"/>
    <property type="match status" value="1"/>
</dbReference>
<keyword evidence="7" id="KW-1185">Reference proteome</keyword>
<dbReference type="RefSeq" id="WP_116960928.1">
    <property type="nucleotide sequence ID" value="NZ_JBBCKC010000203.1"/>
</dbReference>
<dbReference type="Gene3D" id="2.102.10.10">
    <property type="entry name" value="Rieske [2Fe-2S] iron-sulphur domain"/>
    <property type="match status" value="1"/>
</dbReference>
<dbReference type="GO" id="GO:0051537">
    <property type="term" value="F:2 iron, 2 sulfur cluster binding"/>
    <property type="evidence" value="ECO:0007669"/>
    <property type="project" value="UniProtKB-KW"/>
</dbReference>
<organism evidence="6 7">
    <name type="scientific">Hydrogenophaga borbori</name>
    <dbReference type="NCBI Taxonomy" id="2294117"/>
    <lineage>
        <taxon>Bacteria</taxon>
        <taxon>Pseudomonadati</taxon>
        <taxon>Pseudomonadota</taxon>
        <taxon>Betaproteobacteria</taxon>
        <taxon>Burkholderiales</taxon>
        <taxon>Comamonadaceae</taxon>
        <taxon>Hydrogenophaga</taxon>
    </lineage>
</organism>
<keyword evidence="3" id="KW-0408">Iron</keyword>
<evidence type="ECO:0000256" key="3">
    <source>
        <dbReference type="ARBA" id="ARBA00023004"/>
    </source>
</evidence>
<sequence length="119" mass="13075">MEPDSTQEDWQVACDADEFEGEELLECHSGGQQILLVRTEVGVVACPAICPHMEERLAHGIVDGNVLTCSKHLWQWNLLSGEPVGLAEMPLQVAPVRLEAGKYVVNVQKLKRFGDSSCS</sequence>
<dbReference type="InterPro" id="IPR017941">
    <property type="entry name" value="Rieske_2Fe-2S"/>
</dbReference>